<evidence type="ECO:0000313" key="1">
    <source>
        <dbReference type="EMBL" id="XBS72031.1"/>
    </source>
</evidence>
<organism evidence="1">
    <name type="scientific">Acerihabitans sp. KWT182</name>
    <dbReference type="NCBI Taxonomy" id="3157919"/>
    <lineage>
        <taxon>Bacteria</taxon>
        <taxon>Pseudomonadati</taxon>
        <taxon>Pseudomonadota</taxon>
        <taxon>Gammaproteobacteria</taxon>
        <taxon>Enterobacterales</taxon>
        <taxon>Pectobacteriaceae</taxon>
        <taxon>Acerihabitans</taxon>
    </lineage>
</organism>
<reference evidence="1" key="1">
    <citation type="submission" date="2024-06" db="EMBL/GenBank/DDBJ databases">
        <authorList>
            <person name="Coelho C."/>
            <person name="Bento M."/>
            <person name="Garcia E."/>
            <person name="Camelo A."/>
            <person name="Brandao I."/>
            <person name="Espirito Santo C."/>
            <person name="Trovao J."/>
            <person name="Verissimo A."/>
            <person name="Costa J."/>
            <person name="Tiago I."/>
        </authorList>
    </citation>
    <scope>NUCLEOTIDE SEQUENCE</scope>
    <source>
        <strain evidence="1">KWT182</strain>
    </source>
</reference>
<dbReference type="EMBL" id="CP157947">
    <property type="protein sequence ID" value="XBS72031.1"/>
    <property type="molecule type" value="Genomic_DNA"/>
</dbReference>
<dbReference type="AlphaFoldDB" id="A0AAU7QIQ4"/>
<accession>A0AAU7QIQ4</accession>
<name>A0AAU7QIQ4_9GAMM</name>
<gene>
    <name evidence="1" type="ORF">ABK905_03655</name>
</gene>
<protein>
    <submittedName>
        <fullName evidence="1">Uncharacterized protein</fullName>
    </submittedName>
</protein>
<proteinExistence type="predicted"/>
<sequence>MTNLNDFLDSEFSEAERAEIQLIADEMILDTGLQLPQTIGQPPGERFTQRRIVLVQHSVGQVCTMACQNGEIGGGINGDGK</sequence>